<keyword evidence="1" id="KW-1133">Transmembrane helix</keyword>
<accession>A0A381SFI5</accession>
<feature type="transmembrane region" description="Helical" evidence="1">
    <location>
        <begin position="158"/>
        <end position="175"/>
    </location>
</feature>
<dbReference type="Gene3D" id="1.20.144.10">
    <property type="entry name" value="Phosphatidic acid phosphatase type 2/haloperoxidase"/>
    <property type="match status" value="1"/>
</dbReference>
<dbReference type="Pfam" id="PF01569">
    <property type="entry name" value="PAP2"/>
    <property type="match status" value="1"/>
</dbReference>
<name>A0A381SFI5_9ZZZZ</name>
<dbReference type="InterPro" id="IPR036938">
    <property type="entry name" value="PAP2/HPO_sf"/>
</dbReference>
<feature type="non-terminal residue" evidence="3">
    <location>
        <position position="1"/>
    </location>
</feature>
<feature type="domain" description="Phosphatidic acid phosphatase type 2/haloperoxidase" evidence="2">
    <location>
        <begin position="86"/>
        <end position="200"/>
    </location>
</feature>
<feature type="transmembrane region" description="Helical" evidence="1">
    <location>
        <begin position="127"/>
        <end position="146"/>
    </location>
</feature>
<proteinExistence type="predicted"/>
<feature type="transmembrane region" description="Helical" evidence="1">
    <location>
        <begin position="181"/>
        <end position="203"/>
    </location>
</feature>
<keyword evidence="1" id="KW-0472">Membrane</keyword>
<sequence length="223" mass="23978">VSTSRGSRFHLALGGAFGMASIALTLAVRRDGPLYGEVGTTQWMRDNTPSVVDLFADLIDPALTDIAAPLVFVVIVSVVWWRWGRYPAVLLGMAGACTGLTRVGDLVHRPRPTTTVGWSDYSFGNGGYPSGHAVFVVLVLGTVAVLARHHSTPRASKWIVGSMQLLIGLTLWSRVSRLEHWPLDVVGGGLMAAVGLVGIIWIHPRFATLALNRPRLGRLLGLP</sequence>
<reference evidence="3" key="1">
    <citation type="submission" date="2018-05" db="EMBL/GenBank/DDBJ databases">
        <authorList>
            <person name="Lanie J.A."/>
            <person name="Ng W.-L."/>
            <person name="Kazmierczak K.M."/>
            <person name="Andrzejewski T.M."/>
            <person name="Davidsen T.M."/>
            <person name="Wayne K.J."/>
            <person name="Tettelin H."/>
            <person name="Glass J.I."/>
            <person name="Rusch D."/>
            <person name="Podicherti R."/>
            <person name="Tsui H.-C.T."/>
            <person name="Winkler M.E."/>
        </authorList>
    </citation>
    <scope>NUCLEOTIDE SEQUENCE</scope>
</reference>
<keyword evidence="1" id="KW-0812">Transmembrane</keyword>
<gene>
    <name evidence="3" type="ORF">METZ01_LOCUS55704</name>
</gene>
<organism evidence="3">
    <name type="scientific">marine metagenome</name>
    <dbReference type="NCBI Taxonomy" id="408172"/>
    <lineage>
        <taxon>unclassified sequences</taxon>
        <taxon>metagenomes</taxon>
        <taxon>ecological metagenomes</taxon>
    </lineage>
</organism>
<dbReference type="InterPro" id="IPR000326">
    <property type="entry name" value="PAP2/HPO"/>
</dbReference>
<protein>
    <recommendedName>
        <fullName evidence="2">Phosphatidic acid phosphatase type 2/haloperoxidase domain-containing protein</fullName>
    </recommendedName>
</protein>
<dbReference type="SMART" id="SM00014">
    <property type="entry name" value="acidPPc"/>
    <property type="match status" value="1"/>
</dbReference>
<feature type="transmembrane region" description="Helical" evidence="1">
    <location>
        <begin position="88"/>
        <end position="107"/>
    </location>
</feature>
<evidence type="ECO:0000259" key="2">
    <source>
        <dbReference type="SMART" id="SM00014"/>
    </source>
</evidence>
<dbReference type="AlphaFoldDB" id="A0A381SFI5"/>
<feature type="transmembrane region" description="Helical" evidence="1">
    <location>
        <begin position="9"/>
        <end position="28"/>
    </location>
</feature>
<evidence type="ECO:0000256" key="1">
    <source>
        <dbReference type="SAM" id="Phobius"/>
    </source>
</evidence>
<evidence type="ECO:0000313" key="3">
    <source>
        <dbReference type="EMBL" id="SVA02850.1"/>
    </source>
</evidence>
<dbReference type="SUPFAM" id="SSF48317">
    <property type="entry name" value="Acid phosphatase/Vanadium-dependent haloperoxidase"/>
    <property type="match status" value="1"/>
</dbReference>
<feature type="transmembrane region" description="Helical" evidence="1">
    <location>
        <begin position="62"/>
        <end position="81"/>
    </location>
</feature>
<dbReference type="EMBL" id="UINC01003048">
    <property type="protein sequence ID" value="SVA02850.1"/>
    <property type="molecule type" value="Genomic_DNA"/>
</dbReference>